<evidence type="ECO:0000256" key="4">
    <source>
        <dbReference type="ARBA" id="ARBA00015825"/>
    </source>
</evidence>
<evidence type="ECO:0000313" key="13">
    <source>
        <dbReference type="EMBL" id="KAK8496673.1"/>
    </source>
</evidence>
<keyword evidence="6" id="KW-0808">Transferase</keyword>
<dbReference type="PANTHER" id="PTHR43757">
    <property type="entry name" value="AMINOMETHYLTRANSFERASE"/>
    <property type="match status" value="1"/>
</dbReference>
<dbReference type="PANTHER" id="PTHR43757:SF2">
    <property type="entry name" value="AMINOMETHYLTRANSFERASE, MITOCHONDRIAL"/>
    <property type="match status" value="1"/>
</dbReference>
<comment type="similarity">
    <text evidence="1">Belongs to the GcvT family.</text>
</comment>
<dbReference type="Proteomes" id="UP001472677">
    <property type="component" value="Unassembled WGS sequence"/>
</dbReference>
<evidence type="ECO:0000256" key="7">
    <source>
        <dbReference type="ARBA" id="ARBA00031395"/>
    </source>
</evidence>
<dbReference type="InterPro" id="IPR006222">
    <property type="entry name" value="GCVT_N"/>
</dbReference>
<dbReference type="InterPro" id="IPR057198">
    <property type="entry name" value="DUF7876"/>
</dbReference>
<dbReference type="InterPro" id="IPR027266">
    <property type="entry name" value="TrmE/GcvT-like"/>
</dbReference>
<dbReference type="Pfam" id="PF25286">
    <property type="entry name" value="DUF7876"/>
    <property type="match status" value="1"/>
</dbReference>
<dbReference type="Pfam" id="PF08669">
    <property type="entry name" value="GCV_T_C"/>
    <property type="match status" value="1"/>
</dbReference>
<feature type="compositionally biased region" description="Basic and acidic residues" evidence="9">
    <location>
        <begin position="336"/>
        <end position="345"/>
    </location>
</feature>
<dbReference type="Gene3D" id="3.30.70.1400">
    <property type="entry name" value="Aminomethyltransferase beta-barrel domains"/>
    <property type="match status" value="1"/>
</dbReference>
<organism evidence="13 14">
    <name type="scientific">Hibiscus sabdariffa</name>
    <name type="common">roselle</name>
    <dbReference type="NCBI Taxonomy" id="183260"/>
    <lineage>
        <taxon>Eukaryota</taxon>
        <taxon>Viridiplantae</taxon>
        <taxon>Streptophyta</taxon>
        <taxon>Embryophyta</taxon>
        <taxon>Tracheophyta</taxon>
        <taxon>Spermatophyta</taxon>
        <taxon>Magnoliopsida</taxon>
        <taxon>eudicotyledons</taxon>
        <taxon>Gunneridae</taxon>
        <taxon>Pentapetalae</taxon>
        <taxon>rosids</taxon>
        <taxon>malvids</taxon>
        <taxon>Malvales</taxon>
        <taxon>Malvaceae</taxon>
        <taxon>Malvoideae</taxon>
        <taxon>Hibiscus</taxon>
    </lineage>
</organism>
<gene>
    <name evidence="13" type="ORF">V6N12_063933</name>
</gene>
<feature type="domain" description="GCVT N-terminal" evidence="10">
    <location>
        <begin position="40"/>
        <end position="298"/>
    </location>
</feature>
<dbReference type="InterPro" id="IPR013977">
    <property type="entry name" value="GcvT_C"/>
</dbReference>
<feature type="domain" description="Aminomethyltransferase C-terminal" evidence="11">
    <location>
        <begin position="323"/>
        <end position="382"/>
    </location>
</feature>
<evidence type="ECO:0000256" key="6">
    <source>
        <dbReference type="ARBA" id="ARBA00022679"/>
    </source>
</evidence>
<evidence type="ECO:0000256" key="3">
    <source>
        <dbReference type="ARBA" id="ARBA00012616"/>
    </source>
</evidence>
<evidence type="ECO:0000256" key="5">
    <source>
        <dbReference type="ARBA" id="ARBA00022576"/>
    </source>
</evidence>
<evidence type="ECO:0000256" key="1">
    <source>
        <dbReference type="ARBA" id="ARBA00008609"/>
    </source>
</evidence>
<comment type="caution">
    <text evidence="13">The sequence shown here is derived from an EMBL/GenBank/DDBJ whole genome shotgun (WGS) entry which is preliminary data.</text>
</comment>
<dbReference type="Gene3D" id="4.10.1250.10">
    <property type="entry name" value="Aminomethyltransferase fragment"/>
    <property type="match status" value="1"/>
</dbReference>
<evidence type="ECO:0000256" key="9">
    <source>
        <dbReference type="SAM" id="MobiDB-lite"/>
    </source>
</evidence>
<evidence type="ECO:0000256" key="2">
    <source>
        <dbReference type="ARBA" id="ARBA00011690"/>
    </source>
</evidence>
<protein>
    <recommendedName>
        <fullName evidence="4">Aminomethyltransferase, mitochondrial</fullName>
        <ecNumber evidence="3">2.1.2.10</ecNumber>
    </recommendedName>
    <alternativeName>
        <fullName evidence="7">Glycine cleavage system T protein</fullName>
    </alternativeName>
</protein>
<keyword evidence="14" id="KW-1185">Reference proteome</keyword>
<comment type="subunit">
    <text evidence="2">The glycine cleavage system is composed of four proteins: P, T, L and H.</text>
</comment>
<dbReference type="SUPFAM" id="SSF103025">
    <property type="entry name" value="Folate-binding domain"/>
    <property type="match status" value="1"/>
</dbReference>
<dbReference type="Gene3D" id="2.40.30.110">
    <property type="entry name" value="Aminomethyltransferase beta-barrel domains"/>
    <property type="match status" value="1"/>
</dbReference>
<evidence type="ECO:0000259" key="12">
    <source>
        <dbReference type="Pfam" id="PF25286"/>
    </source>
</evidence>
<evidence type="ECO:0000259" key="10">
    <source>
        <dbReference type="Pfam" id="PF01571"/>
    </source>
</evidence>
<keyword evidence="5" id="KW-0032">Aminotransferase</keyword>
<accession>A0ABR2AT72</accession>
<name>A0ABR2AT72_9ROSI</name>
<dbReference type="SUPFAM" id="SSF101790">
    <property type="entry name" value="Aminomethyltransferase beta-barrel domain"/>
    <property type="match status" value="1"/>
</dbReference>
<dbReference type="EC" id="2.1.2.10" evidence="3"/>
<dbReference type="InterPro" id="IPR028896">
    <property type="entry name" value="GcvT/YgfZ/DmdA"/>
</dbReference>
<dbReference type="InterPro" id="IPR006223">
    <property type="entry name" value="GcvT"/>
</dbReference>
<evidence type="ECO:0000256" key="8">
    <source>
        <dbReference type="ARBA" id="ARBA00047665"/>
    </source>
</evidence>
<dbReference type="InterPro" id="IPR029043">
    <property type="entry name" value="GcvT/YgfZ_C"/>
</dbReference>
<feature type="region of interest" description="Disordered" evidence="9">
    <location>
        <begin position="326"/>
        <end position="347"/>
    </location>
</feature>
<dbReference type="NCBIfam" id="NF001567">
    <property type="entry name" value="PRK00389.1"/>
    <property type="match status" value="1"/>
</dbReference>
<dbReference type="Pfam" id="PF01571">
    <property type="entry name" value="GCV_T"/>
    <property type="match status" value="1"/>
</dbReference>
<dbReference type="Gene3D" id="3.30.1360.120">
    <property type="entry name" value="Probable tRNA modification gtpase trme, domain 1"/>
    <property type="match status" value="1"/>
</dbReference>
<reference evidence="13 14" key="1">
    <citation type="journal article" date="2024" name="G3 (Bethesda)">
        <title>Genome assembly of Hibiscus sabdariffa L. provides insights into metabolisms of medicinal natural products.</title>
        <authorList>
            <person name="Kim T."/>
        </authorList>
    </citation>
    <scope>NUCLEOTIDE SEQUENCE [LARGE SCALE GENOMIC DNA]</scope>
    <source>
        <strain evidence="13">TK-2024</strain>
        <tissue evidence="13">Old leaves</tissue>
    </source>
</reference>
<evidence type="ECO:0000313" key="14">
    <source>
        <dbReference type="Proteomes" id="UP001472677"/>
    </source>
</evidence>
<sequence>MRGSLWQLGQSITRRLAQADKRVVACRFFASEADLKKTVLYDFHVANGGKMVPFAGWSMPIQYKDSIMDSTVNCRVNGGLFDVSHMCGLSLKGNDCVPFLEKLVIADVAGLAPGTGTLTVFTNEKGGAIDDSVITKVKDDHIYLVVNAGCRDKDLAHIEEHMKAFKAKGGDVSWHIHDERSLLALQGPLAAPVLQHLTKDDLSKLYFGEFRILDINGATCYLTRTGYTGEDGFEISVPSENALDLAKAILEKSEGKVRLTGLGARDSLRLEAGLCLYGNDMEQHITPVEAGLTWAIGKRRRAEGGFLGAEVILKQLAEGPSIRRVGFVSTGPPPRSHSEIQDEKGNNIGEITSGGFSPCLKKNIAMGYVKSGSHKAGTKAKILFITKIPPFTFSSNLLISSTLIWKTISSKTLQGYIIVGWFQDVSGIHSNNLVHIHNSLPSWKDSSKLPTHLVSHRVIPKRWLCQSHGSASSDDEYRSSRNIAISLFRRYRNAIDRGGGDNLKEFISAGVNAYALGCTDEGLRKELIAMKESGIEIEEMHSYGRSTSLKSKICAEEVNELSDDVLHQWKGFCALIANAYFIRGMAWLPVKTLQLEQMAVIGRAEEPSVVASRMRLVFSTLEVVSPQWPRV</sequence>
<comment type="catalytic activity">
    <reaction evidence="8">
        <text>N(6)-[(R)-S(8)-aminomethyldihydrolipoyl]-L-lysyl-[protein] + (6S)-5,6,7,8-tetrahydrofolate = N(6)-[(R)-dihydrolipoyl]-L-lysyl-[protein] + (6R)-5,10-methylene-5,6,7,8-tetrahydrofolate + NH4(+)</text>
        <dbReference type="Rhea" id="RHEA:16945"/>
        <dbReference type="Rhea" id="RHEA-COMP:10475"/>
        <dbReference type="Rhea" id="RHEA-COMP:10492"/>
        <dbReference type="ChEBI" id="CHEBI:15636"/>
        <dbReference type="ChEBI" id="CHEBI:28938"/>
        <dbReference type="ChEBI" id="CHEBI:57453"/>
        <dbReference type="ChEBI" id="CHEBI:83100"/>
        <dbReference type="ChEBI" id="CHEBI:83143"/>
        <dbReference type="EC" id="2.1.2.10"/>
    </reaction>
</comment>
<evidence type="ECO:0000259" key="11">
    <source>
        <dbReference type="Pfam" id="PF08669"/>
    </source>
</evidence>
<proteinExistence type="inferred from homology"/>
<feature type="domain" description="DUF7876" evidence="12">
    <location>
        <begin position="469"/>
        <end position="561"/>
    </location>
</feature>
<dbReference type="EMBL" id="JBBPBM010000356">
    <property type="protein sequence ID" value="KAK8496673.1"/>
    <property type="molecule type" value="Genomic_DNA"/>
</dbReference>
<dbReference type="NCBIfam" id="TIGR00528">
    <property type="entry name" value="gcvT"/>
    <property type="match status" value="1"/>
</dbReference>